<accession>A0A0V1C1D6</accession>
<name>A0A0V1C1D6_TRISP</name>
<keyword evidence="2" id="KW-1185">Reference proteome</keyword>
<dbReference type="AlphaFoldDB" id="A0A0V1C1D6"/>
<evidence type="ECO:0000313" key="2">
    <source>
        <dbReference type="Proteomes" id="UP000054776"/>
    </source>
</evidence>
<comment type="caution">
    <text evidence="1">The sequence shown here is derived from an EMBL/GenBank/DDBJ whole genome shotgun (WGS) entry which is preliminary data.</text>
</comment>
<dbReference type="OrthoDB" id="10337190at2759"/>
<dbReference type="Proteomes" id="UP000054776">
    <property type="component" value="Unassembled WGS sequence"/>
</dbReference>
<organism evidence="1 2">
    <name type="scientific">Trichinella spiralis</name>
    <name type="common">Trichina worm</name>
    <dbReference type="NCBI Taxonomy" id="6334"/>
    <lineage>
        <taxon>Eukaryota</taxon>
        <taxon>Metazoa</taxon>
        <taxon>Ecdysozoa</taxon>
        <taxon>Nematoda</taxon>
        <taxon>Enoplea</taxon>
        <taxon>Dorylaimia</taxon>
        <taxon>Trichinellida</taxon>
        <taxon>Trichinellidae</taxon>
        <taxon>Trichinella</taxon>
    </lineage>
</organism>
<proteinExistence type="predicted"/>
<dbReference type="InParanoid" id="A0A0V1C1D6"/>
<protein>
    <submittedName>
        <fullName evidence="1">Uncharacterized protein</fullName>
    </submittedName>
</protein>
<sequence>MMTANVTIFEVIKLRHYLFKLVEKEECSKNKFETIIICKYWLMKDDFQANKQAAKSKVANYESCE</sequence>
<reference evidence="1 2" key="1">
    <citation type="submission" date="2015-01" db="EMBL/GenBank/DDBJ databases">
        <title>Evolution of Trichinella species and genotypes.</title>
        <authorList>
            <person name="Korhonen P.K."/>
            <person name="Edoardo P."/>
            <person name="Giuseppe L.R."/>
            <person name="Gasser R.B."/>
        </authorList>
    </citation>
    <scope>NUCLEOTIDE SEQUENCE [LARGE SCALE GENOMIC DNA]</scope>
    <source>
        <strain evidence="1">ISS3</strain>
    </source>
</reference>
<dbReference type="EMBL" id="JYDH01000002">
    <property type="protein sequence ID" value="KRY43024.1"/>
    <property type="molecule type" value="Genomic_DNA"/>
</dbReference>
<gene>
    <name evidence="1" type="ORF">T01_2347</name>
</gene>
<evidence type="ECO:0000313" key="1">
    <source>
        <dbReference type="EMBL" id="KRY43024.1"/>
    </source>
</evidence>